<dbReference type="AlphaFoldDB" id="A0A7I8V6X6"/>
<dbReference type="Pfam" id="PF01425">
    <property type="entry name" value="Amidase"/>
    <property type="match status" value="1"/>
</dbReference>
<dbReference type="GO" id="GO:0017064">
    <property type="term" value="F:fatty acid amide hydrolase activity"/>
    <property type="evidence" value="ECO:0007669"/>
    <property type="project" value="TreeGrafter"/>
</dbReference>
<evidence type="ECO:0000313" key="3">
    <source>
        <dbReference type="EMBL" id="CAD5111968.1"/>
    </source>
</evidence>
<reference evidence="3 4" key="1">
    <citation type="submission" date="2020-08" db="EMBL/GenBank/DDBJ databases">
        <authorList>
            <person name="Hejnol A."/>
        </authorList>
    </citation>
    <scope>NUCLEOTIDE SEQUENCE [LARGE SCALE GENOMIC DNA]</scope>
</reference>
<dbReference type="SUPFAM" id="SSF75304">
    <property type="entry name" value="Amidase signature (AS) enzymes"/>
    <property type="match status" value="1"/>
</dbReference>
<dbReference type="GO" id="GO:0009062">
    <property type="term" value="P:fatty acid catabolic process"/>
    <property type="evidence" value="ECO:0007669"/>
    <property type="project" value="TreeGrafter"/>
</dbReference>
<organism evidence="3 4">
    <name type="scientific">Dimorphilus gyrociliatus</name>
    <dbReference type="NCBI Taxonomy" id="2664684"/>
    <lineage>
        <taxon>Eukaryota</taxon>
        <taxon>Metazoa</taxon>
        <taxon>Spiralia</taxon>
        <taxon>Lophotrochozoa</taxon>
        <taxon>Annelida</taxon>
        <taxon>Polychaeta</taxon>
        <taxon>Polychaeta incertae sedis</taxon>
        <taxon>Dinophilidae</taxon>
        <taxon>Dimorphilus</taxon>
    </lineage>
</organism>
<comment type="caution">
    <text evidence="3">The sequence shown here is derived from an EMBL/GenBank/DDBJ whole genome shotgun (WGS) entry which is preliminary data.</text>
</comment>
<protein>
    <submittedName>
        <fullName evidence="3">DgyrCDS1229</fullName>
    </submittedName>
</protein>
<accession>A0A7I8V6X6</accession>
<evidence type="ECO:0000313" key="4">
    <source>
        <dbReference type="Proteomes" id="UP000549394"/>
    </source>
</evidence>
<dbReference type="InterPro" id="IPR023631">
    <property type="entry name" value="Amidase_dom"/>
</dbReference>
<dbReference type="Gene3D" id="3.90.1300.10">
    <property type="entry name" value="Amidase signature (AS) domain"/>
    <property type="match status" value="1"/>
</dbReference>
<dbReference type="GO" id="GO:0004040">
    <property type="term" value="F:amidase activity"/>
    <property type="evidence" value="ECO:0007669"/>
    <property type="project" value="TreeGrafter"/>
</dbReference>
<feature type="domain" description="Amidase" evidence="2">
    <location>
        <begin position="137"/>
        <end position="610"/>
    </location>
</feature>
<feature type="coiled-coil region" evidence="1">
    <location>
        <begin position="81"/>
        <end position="108"/>
    </location>
</feature>
<evidence type="ECO:0000259" key="2">
    <source>
        <dbReference type="Pfam" id="PF01425"/>
    </source>
</evidence>
<dbReference type="OrthoDB" id="6428749at2759"/>
<keyword evidence="4" id="KW-1185">Reference proteome</keyword>
<gene>
    <name evidence="3" type="ORF">DGYR_LOCUS1179</name>
</gene>
<dbReference type="InterPro" id="IPR052096">
    <property type="entry name" value="Endocannabinoid_amidase"/>
</dbReference>
<dbReference type="PANTHER" id="PTHR45847">
    <property type="entry name" value="FATTY ACID AMIDE HYDROLASE"/>
    <property type="match status" value="1"/>
</dbReference>
<dbReference type="InterPro" id="IPR036928">
    <property type="entry name" value="AS_sf"/>
</dbReference>
<dbReference type="EMBL" id="CAJFCJ010000002">
    <property type="protein sequence ID" value="CAD5111968.1"/>
    <property type="molecule type" value="Genomic_DNA"/>
</dbReference>
<keyword evidence="1" id="KW-0175">Coiled coil</keyword>
<sequence length="633" mass="71162">MKLKFNFIRDQLKDVEFRMNKELIHIIFKAVKKDGRSLFQKFLDSKYFKAIALAVTSYIAIRITVNINKRVKLAGKRKRKRAKLSYDINNLEKQLNFLLDQQSGLKDRLEEIRLLPPTELINEMKTGTIQPTEALIAYQLAAIETHKNYNVLTDILDAAEKYAQELTSMPINERKESGGKLFGLPISLSEHFTIKEYDSTLGLADLLENPSESNCSLVELLIKEGAVPFVKTNVSQLLMSIVSDNPIYGSTENPMRKNFVCGAESCLVSSNASPIGIVTGFGCHSNVSAHFSGLYGLKFSSSRCPMKGLSSYGRGQIFSPLSACIVGRDFNTILNSSQAIIGSASHLNDYSCPPIQFKHEVVTSEEKLTIGYYTYDGLSVADPATERAILQVKKLLEDRGHKLVSFNPYRIDEAAIDLELLAISGDGGSRLRKLLSGESVSMYNMSAYFAAFMPQFIKKAVYQFFYCLGRKYESRVMKVLQGCEDIESYICRSEEVKIFREKFQSYFQSKNLDCCICPTFASPALPRKYIRDMSYVNSFSALYSVLDWPAGVVPVTKVNEKDIAELSDNPPSPTFHIASKKRLRKALKETNELPICIQCVAPKYEDEVVLRLMKEIDAGLKLGAYTNEQRIDS</sequence>
<dbReference type="PANTHER" id="PTHR45847:SF6">
    <property type="entry name" value="FATTY ACID AMIDE HYDROLASE"/>
    <property type="match status" value="1"/>
</dbReference>
<evidence type="ECO:0000256" key="1">
    <source>
        <dbReference type="SAM" id="Coils"/>
    </source>
</evidence>
<proteinExistence type="predicted"/>
<dbReference type="Proteomes" id="UP000549394">
    <property type="component" value="Unassembled WGS sequence"/>
</dbReference>
<name>A0A7I8V6X6_9ANNE</name>